<evidence type="ECO:0000256" key="3">
    <source>
        <dbReference type="SAM" id="MobiDB-lite"/>
    </source>
</evidence>
<dbReference type="Proteomes" id="UP001501706">
    <property type="component" value="Unassembled WGS sequence"/>
</dbReference>
<evidence type="ECO:0000256" key="2">
    <source>
        <dbReference type="ARBA" id="ARBA00022679"/>
    </source>
</evidence>
<dbReference type="PANTHER" id="PTHR30160">
    <property type="entry name" value="TETRAACYLDISACCHARIDE 4'-KINASE-RELATED"/>
    <property type="match status" value="1"/>
</dbReference>
<dbReference type="EMBL" id="BAAAEN010000007">
    <property type="protein sequence ID" value="GAA0505490.1"/>
    <property type="molecule type" value="Genomic_DNA"/>
</dbReference>
<evidence type="ECO:0000256" key="1">
    <source>
        <dbReference type="ARBA" id="ARBA00022676"/>
    </source>
</evidence>
<comment type="caution">
    <text evidence="4">The sequence shown here is derived from an EMBL/GenBank/DDBJ whole genome shotgun (WGS) entry which is preliminary data.</text>
</comment>
<proteinExistence type="predicted"/>
<dbReference type="RefSeq" id="WP_343927583.1">
    <property type="nucleotide sequence ID" value="NZ_BAAAEN010000007.1"/>
</dbReference>
<reference evidence="4 5" key="1">
    <citation type="journal article" date="2019" name="Int. J. Syst. Evol. Microbiol.">
        <title>The Global Catalogue of Microorganisms (GCM) 10K type strain sequencing project: providing services to taxonomists for standard genome sequencing and annotation.</title>
        <authorList>
            <consortium name="The Broad Institute Genomics Platform"/>
            <consortium name="The Broad Institute Genome Sequencing Center for Infectious Disease"/>
            <person name="Wu L."/>
            <person name="Ma J."/>
        </authorList>
    </citation>
    <scope>NUCLEOTIDE SEQUENCE [LARGE SCALE GENOMIC DNA]</scope>
    <source>
        <strain evidence="4 5">JCM 14330</strain>
    </source>
</reference>
<dbReference type="InterPro" id="IPR002201">
    <property type="entry name" value="Glyco_trans_9"/>
</dbReference>
<feature type="region of interest" description="Disordered" evidence="3">
    <location>
        <begin position="300"/>
        <end position="319"/>
    </location>
</feature>
<dbReference type="CDD" id="cd03789">
    <property type="entry name" value="GT9_LPS_heptosyltransferase"/>
    <property type="match status" value="1"/>
</dbReference>
<keyword evidence="1" id="KW-0328">Glycosyltransferase</keyword>
<sequence>MSRRTAAKTPRILVVALRYLGDVLLTTPLPHALRQHYPGCEVDMLVFKGTESMLQNNPDIRRVYTIPERPAREEILALARQLWRRYDLAVVPQPGDKPHLFGFVAAPRRIGLVSTERSHSWWKRLLLRHALSVDGITHRVRENEQVVQMLGVPSARTVIPPTGQIAPEAWAEKLSPYLHGTAPFDPRQPFAVIHPSPRWRYKRWHTAGWASLMGELRQQGLRLLLSGGPGEAESRYLDEILAALDAPTRAAVIRIQGCLGLGELADLLHLARLYVGPDTATTHLAAACGTPTLALFGPTEPRQWGPSPPDGLEPPWDQRASSQVRGNVVLLQEPFRACVPCQQEGCERHRESHSECLDRMAPERVCQEAVAILRRQPGGGDAVPAPPAETQP</sequence>
<dbReference type="SUPFAM" id="SSF53756">
    <property type="entry name" value="UDP-Glycosyltransferase/glycogen phosphorylase"/>
    <property type="match status" value="1"/>
</dbReference>
<evidence type="ECO:0000313" key="5">
    <source>
        <dbReference type="Proteomes" id="UP001501706"/>
    </source>
</evidence>
<protein>
    <submittedName>
        <fullName evidence="4">Glycosyltransferase family 9 protein</fullName>
    </submittedName>
</protein>
<dbReference type="Gene3D" id="3.40.50.2000">
    <property type="entry name" value="Glycogen Phosphorylase B"/>
    <property type="match status" value="2"/>
</dbReference>
<name>A0ABN1BTQ0_9BURK</name>
<organism evidence="4 5">
    <name type="scientific">Pigmentiphaga daeguensis</name>
    <dbReference type="NCBI Taxonomy" id="414049"/>
    <lineage>
        <taxon>Bacteria</taxon>
        <taxon>Pseudomonadati</taxon>
        <taxon>Pseudomonadota</taxon>
        <taxon>Betaproteobacteria</taxon>
        <taxon>Burkholderiales</taxon>
        <taxon>Alcaligenaceae</taxon>
        <taxon>Pigmentiphaga</taxon>
    </lineage>
</organism>
<gene>
    <name evidence="4" type="ORF">GCM10009097_23190</name>
</gene>
<dbReference type="PANTHER" id="PTHR30160:SF1">
    <property type="entry name" value="LIPOPOLYSACCHARIDE 1,2-N-ACETYLGLUCOSAMINETRANSFERASE-RELATED"/>
    <property type="match status" value="1"/>
</dbReference>
<evidence type="ECO:0000313" key="4">
    <source>
        <dbReference type="EMBL" id="GAA0505490.1"/>
    </source>
</evidence>
<dbReference type="InterPro" id="IPR051199">
    <property type="entry name" value="LPS_LOS_Heptosyltrfase"/>
</dbReference>
<keyword evidence="5" id="KW-1185">Reference proteome</keyword>
<dbReference type="Pfam" id="PF01075">
    <property type="entry name" value="Glyco_transf_9"/>
    <property type="match status" value="1"/>
</dbReference>
<keyword evidence="2" id="KW-0808">Transferase</keyword>
<accession>A0ABN1BTQ0</accession>